<keyword evidence="1" id="KW-0732">Signal</keyword>
<evidence type="ECO:0000256" key="1">
    <source>
        <dbReference type="SAM" id="SignalP"/>
    </source>
</evidence>
<dbReference type="Gene3D" id="2.60.40.1120">
    <property type="entry name" value="Carboxypeptidase-like, regulatory domain"/>
    <property type="match status" value="1"/>
</dbReference>
<dbReference type="Proteomes" id="UP001449657">
    <property type="component" value="Chromosome"/>
</dbReference>
<feature type="chain" id="PRO_5046056852" evidence="1">
    <location>
        <begin position="22"/>
        <end position="525"/>
    </location>
</feature>
<dbReference type="RefSeq" id="WP_341842870.1">
    <property type="nucleotide sequence ID" value="NZ_CP149792.1"/>
</dbReference>
<dbReference type="SUPFAM" id="SSF49464">
    <property type="entry name" value="Carboxypeptidase regulatory domain-like"/>
    <property type="match status" value="1"/>
</dbReference>
<protein>
    <submittedName>
        <fullName evidence="2">Carboxypeptidase regulatory-like domain-containing protein</fullName>
    </submittedName>
</protein>
<dbReference type="SUPFAM" id="SSF56935">
    <property type="entry name" value="Porins"/>
    <property type="match status" value="1"/>
</dbReference>
<dbReference type="InterPro" id="IPR008969">
    <property type="entry name" value="CarboxyPept-like_regulatory"/>
</dbReference>
<reference evidence="2 3" key="1">
    <citation type="submission" date="2024-03" db="EMBL/GenBank/DDBJ databases">
        <title>Chitinophaga caseinilytica sp. nov., a casein hydrolysing bacterium isolated from forest soil.</title>
        <authorList>
            <person name="Lee D.S."/>
            <person name="Han D.M."/>
            <person name="Baek J.H."/>
            <person name="Choi D.G."/>
            <person name="Jeon J.H."/>
            <person name="Jeon C.O."/>
        </authorList>
    </citation>
    <scope>NUCLEOTIDE SEQUENCE [LARGE SCALE GENOMIC DNA]</scope>
    <source>
        <strain evidence="2 3">KACC 19118</strain>
    </source>
</reference>
<dbReference type="Pfam" id="PF13620">
    <property type="entry name" value="CarboxypepD_reg"/>
    <property type="match status" value="1"/>
</dbReference>
<name>A0ABZ2Z9W6_9BACT</name>
<accession>A0ABZ2Z9W6</accession>
<dbReference type="EMBL" id="CP150096">
    <property type="protein sequence ID" value="WZN48275.1"/>
    <property type="molecule type" value="Genomic_DNA"/>
</dbReference>
<gene>
    <name evidence="2" type="ORF">WJU22_08815</name>
</gene>
<evidence type="ECO:0000313" key="3">
    <source>
        <dbReference type="Proteomes" id="UP001449657"/>
    </source>
</evidence>
<keyword evidence="3" id="KW-1185">Reference proteome</keyword>
<proteinExistence type="predicted"/>
<sequence>MRTKPLLLILPLLSFALRTLAQNPSPVNGMVKDSTGRPIAAASVTIVTASGAGVHFTKTDANGAFDCKFPSPGDGLSLKVTALGYRPFIQTISSGRSPFLVTLSPLPTALAEVTVKSKTGIQASGDTLNYRVAAFKDKNDRVIGDLIARLPGIEVDEKGTISYNGKRISNVYIDGENLLNGRYGIATNNVPVDAVEQVQVLERDQPVKVLSGYVPADNVSLNLRLSAKARATTINTGEAGAGNYVYLLSFSNLILQQRVKSINYVKSNNAGSNLQRETADLGVSSANGATPPPQPHAYLSMTGENLPAVDEKYYLRNTDHAVNANALFKLPAEWALRLNLTALDLKRRYDFSQSVQYFLPQGDTIGYHESQFNTDRHREWQVQAQFEKNSTGAFVKSSTKLNIPSVTERGDAWQNGRFMQQRLPVRQQGAGNETQIVKALGGRHLLQYNSVLQYDHVEENLYILPGLHENLVNDSVGFLQLGQRVRTEQIYVHQSAAFRIKWGRLVWSFSAGEIMKGTISAPASR</sequence>
<organism evidence="2 3">
    <name type="scientific">Chitinophaga caseinilytica</name>
    <dbReference type="NCBI Taxonomy" id="2267521"/>
    <lineage>
        <taxon>Bacteria</taxon>
        <taxon>Pseudomonadati</taxon>
        <taxon>Bacteroidota</taxon>
        <taxon>Chitinophagia</taxon>
        <taxon>Chitinophagales</taxon>
        <taxon>Chitinophagaceae</taxon>
        <taxon>Chitinophaga</taxon>
    </lineage>
</organism>
<feature type="signal peptide" evidence="1">
    <location>
        <begin position="1"/>
        <end position="21"/>
    </location>
</feature>
<evidence type="ECO:0000313" key="2">
    <source>
        <dbReference type="EMBL" id="WZN48275.1"/>
    </source>
</evidence>